<evidence type="ECO:0000256" key="1">
    <source>
        <dbReference type="SAM" id="MobiDB-lite"/>
    </source>
</evidence>
<dbReference type="EMBL" id="BPLQ01004481">
    <property type="protein sequence ID" value="GIY08274.1"/>
    <property type="molecule type" value="Genomic_DNA"/>
</dbReference>
<comment type="caution">
    <text evidence="2">The sequence shown here is derived from an EMBL/GenBank/DDBJ whole genome shotgun (WGS) entry which is preliminary data.</text>
</comment>
<protein>
    <submittedName>
        <fullName evidence="2">Uncharacterized protein</fullName>
    </submittedName>
</protein>
<keyword evidence="3" id="KW-1185">Reference proteome</keyword>
<feature type="region of interest" description="Disordered" evidence="1">
    <location>
        <begin position="193"/>
        <end position="248"/>
    </location>
</feature>
<feature type="compositionally biased region" description="Basic and acidic residues" evidence="1">
    <location>
        <begin position="199"/>
        <end position="209"/>
    </location>
</feature>
<reference evidence="2 3" key="1">
    <citation type="submission" date="2021-06" db="EMBL/GenBank/DDBJ databases">
        <title>Caerostris darwini draft genome.</title>
        <authorList>
            <person name="Kono N."/>
            <person name="Arakawa K."/>
        </authorList>
    </citation>
    <scope>NUCLEOTIDE SEQUENCE [LARGE SCALE GENOMIC DNA]</scope>
</reference>
<feature type="compositionally biased region" description="Low complexity" evidence="1">
    <location>
        <begin position="224"/>
        <end position="237"/>
    </location>
</feature>
<organism evidence="2 3">
    <name type="scientific">Caerostris darwini</name>
    <dbReference type="NCBI Taxonomy" id="1538125"/>
    <lineage>
        <taxon>Eukaryota</taxon>
        <taxon>Metazoa</taxon>
        <taxon>Ecdysozoa</taxon>
        <taxon>Arthropoda</taxon>
        <taxon>Chelicerata</taxon>
        <taxon>Arachnida</taxon>
        <taxon>Araneae</taxon>
        <taxon>Araneomorphae</taxon>
        <taxon>Entelegynae</taxon>
        <taxon>Araneoidea</taxon>
        <taxon>Araneidae</taxon>
        <taxon>Caerostris</taxon>
    </lineage>
</organism>
<accession>A0AAV4QJ49</accession>
<dbReference type="AlphaFoldDB" id="A0AAV4QJ49"/>
<feature type="region of interest" description="Disordered" evidence="1">
    <location>
        <begin position="127"/>
        <end position="169"/>
    </location>
</feature>
<feature type="compositionally biased region" description="Basic residues" evidence="1">
    <location>
        <begin position="380"/>
        <end position="395"/>
    </location>
</feature>
<evidence type="ECO:0000313" key="3">
    <source>
        <dbReference type="Proteomes" id="UP001054837"/>
    </source>
</evidence>
<proteinExistence type="predicted"/>
<name>A0AAV4QJ49_9ARAC</name>
<gene>
    <name evidence="2" type="ORF">CDAR_293141</name>
</gene>
<feature type="compositionally biased region" description="Basic and acidic residues" evidence="1">
    <location>
        <begin position="150"/>
        <end position="169"/>
    </location>
</feature>
<sequence>MGQIVENFNQTIYKCKRSLLSEVTATHSASGFEQGRKGRLMENVETLIHPTLKTICPSNRLNKDLSPVPLDEARLLQQYNVSPAGVKINPLLLVKFDEVTQSIVEIELEDLKNTNLVRYQIQKKQMNTEETCEPSDRKEINTGEDQMTDAEQKEGSTEGICEKKVTEKRKEAEIDLPTKKRIRTLSISSLENDNGNEVEIPRKRNRSSDLQDSSDELTKKRVRTLSTSSTESNSELNPKGHNQENMSCSTNKCPYSEASPTNSEIVNNAVDNCVKDHLFPALSRDLYIDLYYRQKYDIQNSSVLLPRVDVIKIYDHRVFLQKLASEIYKIYKTSNIIDIDSFYSKYNREYAILDITIFRQMMQHEFYLLAVAERTQKKSKSQKGNIVKKRKKNKKVKDPGDDQINDNLSAVHISELSEDNIPGDVVHVSEENIIPGDVVRVSEENIIPGDVVRVSEENIIPVRVSEENIIPGDVVRVSEENIIPGDVVRVSEENIIPGDVVCVSEENIIPGDVVCVSEENIIPGDVVCVSQENIIPGDVVCVSQENIIPGDVVCVSQENIIPGDVVCVSQENIIPGDVVCVSQENIIPGDVVCVSEENIIPGDVVCVSEENIIPGDVACVSELSEFIRGIPSDLECPPNIFADNEKVCQSDAYSSSAFNCNENNEFSLSKELQKQLDELPFVANKGGTLLQQDFNYGLIGVAHSNEPTLVQSDVDVKTQLTQNVLETDIMQPLITDNCVHTQKKKKKFSVSKLSRKHFNGKNELQQDPEGISDDSFEIYTVHNQNRNPFSEGNFLQKNCQAQPNLSSENNSEAGPMSGNKIRCSQSFLNGPLQSTERHENYFEMGRLNELFSSRSETIILSIEDCSFARDDLESGPLVGPSIYNSTSEPEAASVNPTDKTFLGRFPMEVPGHSTVYVLVSRQVGYMSIPPLLIPVRKPNNAEFQGLEIKV</sequence>
<evidence type="ECO:0000313" key="2">
    <source>
        <dbReference type="EMBL" id="GIY08274.1"/>
    </source>
</evidence>
<dbReference type="Proteomes" id="UP001054837">
    <property type="component" value="Unassembled WGS sequence"/>
</dbReference>
<feature type="region of interest" description="Disordered" evidence="1">
    <location>
        <begin position="380"/>
        <end position="405"/>
    </location>
</feature>